<reference evidence="3 4" key="1">
    <citation type="submission" date="2024-01" db="EMBL/GenBank/DDBJ databases">
        <title>Genome assemblies of Stephania.</title>
        <authorList>
            <person name="Yang L."/>
        </authorList>
    </citation>
    <scope>NUCLEOTIDE SEQUENCE [LARGE SCALE GENOMIC DNA]</scope>
    <source>
        <strain evidence="3">QJT</strain>
        <tissue evidence="3">Leaf</tissue>
    </source>
</reference>
<dbReference type="Proteomes" id="UP001417504">
    <property type="component" value="Unassembled WGS sequence"/>
</dbReference>
<feature type="compositionally biased region" description="Basic and acidic residues" evidence="1">
    <location>
        <begin position="90"/>
        <end position="106"/>
    </location>
</feature>
<keyword evidence="2" id="KW-1133">Transmembrane helix</keyword>
<dbReference type="AlphaFoldDB" id="A0AAP0I0C7"/>
<evidence type="ECO:0008006" key="5">
    <source>
        <dbReference type="Google" id="ProtNLM"/>
    </source>
</evidence>
<evidence type="ECO:0000256" key="2">
    <source>
        <dbReference type="SAM" id="Phobius"/>
    </source>
</evidence>
<feature type="region of interest" description="Disordered" evidence="1">
    <location>
        <begin position="38"/>
        <end position="130"/>
    </location>
</feature>
<keyword evidence="2" id="KW-0472">Membrane</keyword>
<feature type="compositionally biased region" description="Low complexity" evidence="1">
    <location>
        <begin position="72"/>
        <end position="88"/>
    </location>
</feature>
<name>A0AAP0I0C7_9MAGN</name>
<sequence>MALPIQSPHFLLKSPSPHHQFPLLFSTKTRIRIRIRATKQPQPEQPTPPNPEPQNTSSTLITQSDNKPSTNSPGLGFGSTSTSSPSPTRQSRDSNKKKQRSRDRASVIRRTPVEKPTYVTQQLQSETQEQSRNENAFLLTWLGLGILILVEGIALAASGFLPEQWDNFFVKYLYPSFTPTVFVFVAGTVVYGVVKYLRGEKGKS</sequence>
<protein>
    <recommendedName>
        <fullName evidence="5">Protein LOW PSII ACCUMULATION 2, chloroplastic</fullName>
    </recommendedName>
</protein>
<evidence type="ECO:0000313" key="3">
    <source>
        <dbReference type="EMBL" id="KAK9103261.1"/>
    </source>
</evidence>
<evidence type="ECO:0000313" key="4">
    <source>
        <dbReference type="Proteomes" id="UP001417504"/>
    </source>
</evidence>
<organism evidence="3 4">
    <name type="scientific">Stephania japonica</name>
    <dbReference type="NCBI Taxonomy" id="461633"/>
    <lineage>
        <taxon>Eukaryota</taxon>
        <taxon>Viridiplantae</taxon>
        <taxon>Streptophyta</taxon>
        <taxon>Embryophyta</taxon>
        <taxon>Tracheophyta</taxon>
        <taxon>Spermatophyta</taxon>
        <taxon>Magnoliopsida</taxon>
        <taxon>Ranunculales</taxon>
        <taxon>Menispermaceae</taxon>
        <taxon>Menispermoideae</taxon>
        <taxon>Cissampelideae</taxon>
        <taxon>Stephania</taxon>
    </lineage>
</organism>
<dbReference type="EMBL" id="JBBNAE010000008">
    <property type="protein sequence ID" value="KAK9103261.1"/>
    <property type="molecule type" value="Genomic_DNA"/>
</dbReference>
<accession>A0AAP0I0C7</accession>
<feature type="transmembrane region" description="Helical" evidence="2">
    <location>
        <begin position="172"/>
        <end position="194"/>
    </location>
</feature>
<dbReference type="PANTHER" id="PTHR37385:SF2">
    <property type="entry name" value="PROTEIN LPA2"/>
    <property type="match status" value="1"/>
</dbReference>
<feature type="compositionally biased region" description="Pro residues" evidence="1">
    <location>
        <begin position="43"/>
        <end position="52"/>
    </location>
</feature>
<keyword evidence="4" id="KW-1185">Reference proteome</keyword>
<feature type="compositionally biased region" description="Polar residues" evidence="1">
    <location>
        <begin position="57"/>
        <end position="71"/>
    </location>
</feature>
<feature type="compositionally biased region" description="Low complexity" evidence="1">
    <location>
        <begin position="120"/>
        <end position="130"/>
    </location>
</feature>
<dbReference type="PANTHER" id="PTHR37385">
    <property type="entry name" value="PROTEIN LOW PSII ACCUMULATION 2, CHLOROPLASTIC"/>
    <property type="match status" value="1"/>
</dbReference>
<comment type="caution">
    <text evidence="3">The sequence shown here is derived from an EMBL/GenBank/DDBJ whole genome shotgun (WGS) entry which is preliminary data.</text>
</comment>
<proteinExistence type="predicted"/>
<dbReference type="InterPro" id="IPR038789">
    <property type="entry name" value="LPA2-like"/>
</dbReference>
<gene>
    <name evidence="3" type="ORF">Sjap_020515</name>
</gene>
<keyword evidence="2" id="KW-0812">Transmembrane</keyword>
<feature type="transmembrane region" description="Helical" evidence="2">
    <location>
        <begin position="136"/>
        <end position="160"/>
    </location>
</feature>
<dbReference type="GO" id="GO:0009507">
    <property type="term" value="C:chloroplast"/>
    <property type="evidence" value="ECO:0007669"/>
    <property type="project" value="TreeGrafter"/>
</dbReference>
<evidence type="ECO:0000256" key="1">
    <source>
        <dbReference type="SAM" id="MobiDB-lite"/>
    </source>
</evidence>